<dbReference type="SUPFAM" id="SSF53271">
    <property type="entry name" value="PRTase-like"/>
    <property type="match status" value="1"/>
</dbReference>
<gene>
    <name evidence="3" type="ORF">H9S92_08620</name>
</gene>
<dbReference type="PANTHER" id="PTHR47505:SF1">
    <property type="entry name" value="DNA UTILIZATION PROTEIN YHGH"/>
    <property type="match status" value="1"/>
</dbReference>
<dbReference type="PANTHER" id="PTHR47505">
    <property type="entry name" value="DNA UTILIZATION PROTEIN YHGH"/>
    <property type="match status" value="1"/>
</dbReference>
<feature type="domain" description="Phosphoribosyltransferase" evidence="2">
    <location>
        <begin position="143"/>
        <end position="232"/>
    </location>
</feature>
<dbReference type="InterPro" id="IPR000836">
    <property type="entry name" value="PRTase_dom"/>
</dbReference>
<dbReference type="CDD" id="cd06223">
    <property type="entry name" value="PRTases_typeI"/>
    <property type="match status" value="1"/>
</dbReference>
<keyword evidence="4" id="KW-1185">Reference proteome</keyword>
<dbReference type="InterPro" id="IPR051910">
    <property type="entry name" value="ComF/GntX_DNA_util-trans"/>
</dbReference>
<dbReference type="InterPro" id="IPR029057">
    <property type="entry name" value="PRTase-like"/>
</dbReference>
<comment type="caution">
    <text evidence="3">The sequence shown here is derived from an EMBL/GenBank/DDBJ whole genome shotgun (WGS) entry which is preliminary data.</text>
</comment>
<proteinExistence type="inferred from homology"/>
<sequence length="236" mass="26212">MSIRQTATETGYGLGALLFPTLCLNCQRTIPGGQRTPLCLPCFSDLAPTNYWELPENRVTDKFQGRLELQLGVALYFFNVGSVCQTLMHALKYYQRPEIGDELGRQLGNYLRNHPSLHDLAGVVPVPIHPRRLHQRGYNQAERIASGVASVLRVPVFPQALTRTDFKGSQTKMDRLQRVENVRNSFRPGRGNHAGQHLLLVDDVVTTGATLDFCGNLLLEHHANATLSIATLAIAE</sequence>
<name>A0A923PPB9_9BACT</name>
<dbReference type="AlphaFoldDB" id="A0A923PPB9"/>
<dbReference type="Proteomes" id="UP000650081">
    <property type="component" value="Unassembled WGS sequence"/>
</dbReference>
<evidence type="ECO:0000313" key="4">
    <source>
        <dbReference type="Proteomes" id="UP000650081"/>
    </source>
</evidence>
<dbReference type="EMBL" id="JACSIT010000091">
    <property type="protein sequence ID" value="MBC6994222.1"/>
    <property type="molecule type" value="Genomic_DNA"/>
</dbReference>
<dbReference type="Pfam" id="PF00156">
    <property type="entry name" value="Pribosyltran"/>
    <property type="match status" value="1"/>
</dbReference>
<comment type="similarity">
    <text evidence="1">Belongs to the ComF/GntX family.</text>
</comment>
<organism evidence="3 4">
    <name type="scientific">Neolewinella lacunae</name>
    <dbReference type="NCBI Taxonomy" id="1517758"/>
    <lineage>
        <taxon>Bacteria</taxon>
        <taxon>Pseudomonadati</taxon>
        <taxon>Bacteroidota</taxon>
        <taxon>Saprospiria</taxon>
        <taxon>Saprospirales</taxon>
        <taxon>Lewinellaceae</taxon>
        <taxon>Neolewinella</taxon>
    </lineage>
</organism>
<evidence type="ECO:0000313" key="3">
    <source>
        <dbReference type="EMBL" id="MBC6994222.1"/>
    </source>
</evidence>
<accession>A0A923PPB9</accession>
<dbReference type="Gene3D" id="3.40.50.2020">
    <property type="match status" value="1"/>
</dbReference>
<evidence type="ECO:0000259" key="2">
    <source>
        <dbReference type="Pfam" id="PF00156"/>
    </source>
</evidence>
<evidence type="ECO:0000256" key="1">
    <source>
        <dbReference type="ARBA" id="ARBA00008007"/>
    </source>
</evidence>
<reference evidence="3" key="1">
    <citation type="submission" date="2020-08" db="EMBL/GenBank/DDBJ databases">
        <title>Lewinella bacteria from marine environments.</title>
        <authorList>
            <person name="Zhong Y."/>
        </authorList>
    </citation>
    <scope>NUCLEOTIDE SEQUENCE</scope>
    <source>
        <strain evidence="3">KCTC 42187</strain>
    </source>
</reference>
<dbReference type="RefSeq" id="WP_187466304.1">
    <property type="nucleotide sequence ID" value="NZ_JACSIT010000091.1"/>
</dbReference>
<protein>
    <submittedName>
        <fullName evidence="3">ComF family protein</fullName>
    </submittedName>
</protein>